<dbReference type="PANTHER" id="PTHR36978:SF4">
    <property type="entry name" value="P-LOOP CONTAINING NUCLEOSIDE TRIPHOSPHATE HYDROLASE PROTEIN"/>
    <property type="match status" value="1"/>
</dbReference>
<dbReference type="EMBL" id="JAPDRK010000002">
    <property type="protein sequence ID" value="KAJ9615128.1"/>
    <property type="molecule type" value="Genomic_DNA"/>
</dbReference>
<dbReference type="SUPFAM" id="SSF52540">
    <property type="entry name" value="P-loop containing nucleoside triphosphate hydrolases"/>
    <property type="match status" value="1"/>
</dbReference>
<dbReference type="InterPro" id="IPR027417">
    <property type="entry name" value="P-loop_NTPase"/>
</dbReference>
<organism evidence="2 3">
    <name type="scientific">Cladophialophora chaetospira</name>
    <dbReference type="NCBI Taxonomy" id="386627"/>
    <lineage>
        <taxon>Eukaryota</taxon>
        <taxon>Fungi</taxon>
        <taxon>Dikarya</taxon>
        <taxon>Ascomycota</taxon>
        <taxon>Pezizomycotina</taxon>
        <taxon>Eurotiomycetes</taxon>
        <taxon>Chaetothyriomycetidae</taxon>
        <taxon>Chaetothyriales</taxon>
        <taxon>Herpotrichiellaceae</taxon>
        <taxon>Cladophialophora</taxon>
    </lineage>
</organism>
<dbReference type="InterPro" id="IPR040632">
    <property type="entry name" value="Sulfotransfer_4"/>
</dbReference>
<keyword evidence="3" id="KW-1185">Reference proteome</keyword>
<keyword evidence="1" id="KW-0812">Transmembrane</keyword>
<dbReference type="Gene3D" id="3.40.50.300">
    <property type="entry name" value="P-loop containing nucleotide triphosphate hydrolases"/>
    <property type="match status" value="1"/>
</dbReference>
<sequence length="294" mass="33010">MATAADFARIGNYARMYNPDQNIDRLKCKRTVPMQVLCLGYSRTGTLTMQKALEVLGIPTYHFSSMYDNVREGDLWMKALDAKFDGKGEIPGKDFWDGLLGHVGGVTDAPCNLFARELMVAYPDAKVVLVEREMESWYRSWMDFCKSSYSPIISALGRLDPYWAGRITALGGLVTRIESGHAVDIDQAKVRSKDAYKHHYRDVRELIGGRESRLLNFDLKQGWKPLCDFLGKPVPNEPFPHENDKESNRKGFEELGVIAMKHILKNVLLLAVALSVPILLVAYAGTLVGFCSDI</sequence>
<keyword evidence="1" id="KW-0472">Membrane</keyword>
<proteinExistence type="predicted"/>
<dbReference type="Proteomes" id="UP001172673">
    <property type="component" value="Unassembled WGS sequence"/>
</dbReference>
<dbReference type="PANTHER" id="PTHR36978">
    <property type="entry name" value="P-LOOP CONTAINING NUCLEOTIDE TRIPHOSPHATE HYDROLASE"/>
    <property type="match status" value="1"/>
</dbReference>
<dbReference type="Pfam" id="PF17784">
    <property type="entry name" value="Sulfotransfer_4"/>
    <property type="match status" value="1"/>
</dbReference>
<name>A0AA39CMU5_9EURO</name>
<accession>A0AA39CMU5</accession>
<comment type="caution">
    <text evidence="2">The sequence shown here is derived from an EMBL/GenBank/DDBJ whole genome shotgun (WGS) entry which is preliminary data.</text>
</comment>
<evidence type="ECO:0000313" key="3">
    <source>
        <dbReference type="Proteomes" id="UP001172673"/>
    </source>
</evidence>
<evidence type="ECO:0000313" key="2">
    <source>
        <dbReference type="EMBL" id="KAJ9615128.1"/>
    </source>
</evidence>
<evidence type="ECO:0008006" key="4">
    <source>
        <dbReference type="Google" id="ProtNLM"/>
    </source>
</evidence>
<feature type="transmembrane region" description="Helical" evidence="1">
    <location>
        <begin position="267"/>
        <end position="290"/>
    </location>
</feature>
<evidence type="ECO:0000256" key="1">
    <source>
        <dbReference type="SAM" id="Phobius"/>
    </source>
</evidence>
<reference evidence="2" key="1">
    <citation type="submission" date="2022-10" db="EMBL/GenBank/DDBJ databases">
        <title>Culturing micro-colonial fungi from biological soil crusts in the Mojave desert and describing Neophaeococcomyces mojavensis, and introducing the new genera and species Taxawa tesnikishii.</title>
        <authorList>
            <person name="Kurbessoian T."/>
            <person name="Stajich J.E."/>
        </authorList>
    </citation>
    <scope>NUCLEOTIDE SEQUENCE</scope>
    <source>
        <strain evidence="2">TK_41</strain>
    </source>
</reference>
<keyword evidence="1" id="KW-1133">Transmembrane helix</keyword>
<protein>
    <recommendedName>
        <fullName evidence="4">Efflux pump antibiotic resistance protein</fullName>
    </recommendedName>
</protein>
<gene>
    <name evidence="2" type="ORF">H2200_001202</name>
</gene>
<dbReference type="AlphaFoldDB" id="A0AA39CMU5"/>